<proteinExistence type="predicted"/>
<keyword evidence="1" id="KW-0472">Membrane</keyword>
<protein>
    <submittedName>
        <fullName evidence="2">DoxX-like family protein</fullName>
    </submittedName>
</protein>
<gene>
    <name evidence="2" type="ORF">MKP09_11225</name>
</gene>
<organism evidence="2 3">
    <name type="scientific">Niabella ginsengisoli</name>
    <dbReference type="NCBI Taxonomy" id="522298"/>
    <lineage>
        <taxon>Bacteria</taxon>
        <taxon>Pseudomonadati</taxon>
        <taxon>Bacteroidota</taxon>
        <taxon>Chitinophagia</taxon>
        <taxon>Chitinophagales</taxon>
        <taxon>Chitinophagaceae</taxon>
        <taxon>Niabella</taxon>
    </lineage>
</organism>
<name>A0ABS9SJB6_9BACT</name>
<feature type="transmembrane region" description="Helical" evidence="1">
    <location>
        <begin position="70"/>
        <end position="87"/>
    </location>
</feature>
<dbReference type="Proteomes" id="UP001202248">
    <property type="component" value="Unassembled WGS sequence"/>
</dbReference>
<evidence type="ECO:0000256" key="1">
    <source>
        <dbReference type="SAM" id="Phobius"/>
    </source>
</evidence>
<evidence type="ECO:0000313" key="3">
    <source>
        <dbReference type="Proteomes" id="UP001202248"/>
    </source>
</evidence>
<dbReference type="EMBL" id="JAKWBL010000002">
    <property type="protein sequence ID" value="MCH5598440.1"/>
    <property type="molecule type" value="Genomic_DNA"/>
</dbReference>
<sequence length="100" mass="11766">MVPRHRDIVASIFGDEYARQITFLIGFAEIGMAIWIISNFRNKLNAIAQIVIIGTMNLLEFFLVPNLLLWGRWNFLFAFLLMSIIFYNRFFLFKTKVTNV</sequence>
<dbReference type="InterPro" id="IPR025695">
    <property type="entry name" value="DoxX-like"/>
</dbReference>
<evidence type="ECO:0000313" key="2">
    <source>
        <dbReference type="EMBL" id="MCH5598440.1"/>
    </source>
</evidence>
<accession>A0ABS9SJB6</accession>
<dbReference type="Pfam" id="PF13781">
    <property type="entry name" value="DoxX_3"/>
    <property type="match status" value="1"/>
</dbReference>
<feature type="transmembrane region" description="Helical" evidence="1">
    <location>
        <begin position="20"/>
        <end position="37"/>
    </location>
</feature>
<keyword evidence="3" id="KW-1185">Reference proteome</keyword>
<feature type="transmembrane region" description="Helical" evidence="1">
    <location>
        <begin position="44"/>
        <end position="64"/>
    </location>
</feature>
<keyword evidence="1" id="KW-0812">Transmembrane</keyword>
<comment type="caution">
    <text evidence="2">The sequence shown here is derived from an EMBL/GenBank/DDBJ whole genome shotgun (WGS) entry which is preliminary data.</text>
</comment>
<keyword evidence="1" id="KW-1133">Transmembrane helix</keyword>
<reference evidence="2 3" key="1">
    <citation type="submission" date="2022-02" db="EMBL/GenBank/DDBJ databases">
        <authorList>
            <person name="Min J."/>
        </authorList>
    </citation>
    <scope>NUCLEOTIDE SEQUENCE [LARGE SCALE GENOMIC DNA]</scope>
    <source>
        <strain evidence="2 3">GR10-1</strain>
    </source>
</reference>